<evidence type="ECO:0000256" key="3">
    <source>
        <dbReference type="ARBA" id="ARBA00022606"/>
    </source>
</evidence>
<comment type="subcellular location">
    <subcellularLocation>
        <location evidence="1 10">Cell membrane</location>
        <topology evidence="1 10">Multi-pass membrane protein</topology>
    </subcellularLocation>
</comment>
<dbReference type="GO" id="GO:0005886">
    <property type="term" value="C:plasma membrane"/>
    <property type="evidence" value="ECO:0007669"/>
    <property type="project" value="UniProtKB-SubCell"/>
</dbReference>
<keyword evidence="3 10" id="KW-0716">Sensory transduction</keyword>
<keyword evidence="2" id="KW-1003">Cell membrane</keyword>
<keyword evidence="6 10" id="KW-1133">Transmembrane helix</keyword>
<feature type="transmembrane region" description="Helical" evidence="10">
    <location>
        <begin position="304"/>
        <end position="323"/>
    </location>
</feature>
<dbReference type="GO" id="GO:0007165">
    <property type="term" value="P:signal transduction"/>
    <property type="evidence" value="ECO:0007669"/>
    <property type="project" value="UniProtKB-KW"/>
</dbReference>
<keyword evidence="8 10" id="KW-0675">Receptor</keyword>
<comment type="similarity">
    <text evidence="10">Belongs to the insect chemoreceptor superfamily. Heteromeric odorant receptor channel (TC 1.A.69) family.</text>
</comment>
<sequence>MEFSLDQYYKLNRLLLSIIGLWPYQRATNAWIQRVLAISLLIWAVIGQIVKIYMSELTVDFILDCSLVLITTIGVIMQFFDRILINDKNERFNLQLRSLLDHIKADWERIRSQDEIKIMREYAVNARIIASLFSFYVIVGTSAYFFISMLPQILDVFLPLNESRSREQPFYIEFFIDEEKYFYFIRIQMYFLMMLLMEIGLANGILFVAYTQHASGLFTVLGYRAERLFSERSSKSGRSIRGTEKDYRNIVLFVEDHRNVLQFVDIIQSSYRRALFGEYLFFMILIGLTLVQIIKFSGLSDRPIRSIAFIVGQLLYLLMFSYMGQRIIDTSTELFTKIYCGKWHNMSMWKQKIMLFVMIRCTRTVSINSYSIYPLSLEAFSTIVHSGISVCMLLKRI</sequence>
<comment type="caution">
    <text evidence="10">Lacks conserved residue(s) required for the propagation of feature annotation.</text>
</comment>
<feature type="transmembrane region" description="Helical" evidence="10">
    <location>
        <begin position="35"/>
        <end position="55"/>
    </location>
</feature>
<organism evidence="11 12">
    <name type="scientific">Lasius platythorax</name>
    <dbReference type="NCBI Taxonomy" id="488582"/>
    <lineage>
        <taxon>Eukaryota</taxon>
        <taxon>Metazoa</taxon>
        <taxon>Ecdysozoa</taxon>
        <taxon>Arthropoda</taxon>
        <taxon>Hexapoda</taxon>
        <taxon>Insecta</taxon>
        <taxon>Pterygota</taxon>
        <taxon>Neoptera</taxon>
        <taxon>Endopterygota</taxon>
        <taxon>Hymenoptera</taxon>
        <taxon>Apocrita</taxon>
        <taxon>Aculeata</taxon>
        <taxon>Formicoidea</taxon>
        <taxon>Formicidae</taxon>
        <taxon>Formicinae</taxon>
        <taxon>Lasius</taxon>
        <taxon>Lasius</taxon>
    </lineage>
</organism>
<dbReference type="EMBL" id="OZ034836">
    <property type="protein sequence ID" value="CAL1677745.1"/>
    <property type="molecule type" value="Genomic_DNA"/>
</dbReference>
<dbReference type="GO" id="GO:0004984">
    <property type="term" value="F:olfactory receptor activity"/>
    <property type="evidence" value="ECO:0007669"/>
    <property type="project" value="InterPro"/>
</dbReference>
<dbReference type="GO" id="GO:0005549">
    <property type="term" value="F:odorant binding"/>
    <property type="evidence" value="ECO:0007669"/>
    <property type="project" value="InterPro"/>
</dbReference>
<evidence type="ECO:0000256" key="7">
    <source>
        <dbReference type="ARBA" id="ARBA00023136"/>
    </source>
</evidence>
<evidence type="ECO:0000256" key="2">
    <source>
        <dbReference type="ARBA" id="ARBA00022475"/>
    </source>
</evidence>
<feature type="transmembrane region" description="Helical" evidence="10">
    <location>
        <begin position="279"/>
        <end position="298"/>
    </location>
</feature>
<dbReference type="Proteomes" id="UP001497644">
    <property type="component" value="Chromosome 13"/>
</dbReference>
<evidence type="ECO:0000256" key="6">
    <source>
        <dbReference type="ARBA" id="ARBA00022989"/>
    </source>
</evidence>
<keyword evidence="9 10" id="KW-0807">Transducer</keyword>
<evidence type="ECO:0000256" key="5">
    <source>
        <dbReference type="ARBA" id="ARBA00022725"/>
    </source>
</evidence>
<dbReference type="InterPro" id="IPR004117">
    <property type="entry name" value="7tm6_olfct_rcpt"/>
</dbReference>
<dbReference type="Pfam" id="PF02949">
    <property type="entry name" value="7tm_6"/>
    <property type="match status" value="1"/>
</dbReference>
<feature type="transmembrane region" description="Helical" evidence="10">
    <location>
        <begin position="187"/>
        <end position="210"/>
    </location>
</feature>
<evidence type="ECO:0000256" key="8">
    <source>
        <dbReference type="ARBA" id="ARBA00023170"/>
    </source>
</evidence>
<evidence type="ECO:0000313" key="12">
    <source>
        <dbReference type="Proteomes" id="UP001497644"/>
    </source>
</evidence>
<keyword evidence="12" id="KW-1185">Reference proteome</keyword>
<reference evidence="11" key="1">
    <citation type="submission" date="2024-04" db="EMBL/GenBank/DDBJ databases">
        <authorList>
            <consortium name="Molecular Ecology Group"/>
        </authorList>
    </citation>
    <scope>NUCLEOTIDE SEQUENCE</scope>
</reference>
<evidence type="ECO:0000256" key="1">
    <source>
        <dbReference type="ARBA" id="ARBA00004651"/>
    </source>
</evidence>
<proteinExistence type="inferred from homology"/>
<keyword evidence="5 10" id="KW-0552">Olfaction</keyword>
<gene>
    <name evidence="11" type="ORF">LPLAT_LOCUS3717</name>
</gene>
<protein>
    <recommendedName>
        <fullName evidence="10">Odorant receptor</fullName>
    </recommendedName>
</protein>
<dbReference type="AlphaFoldDB" id="A0AAV2NDG9"/>
<dbReference type="PANTHER" id="PTHR21137">
    <property type="entry name" value="ODORANT RECEPTOR"/>
    <property type="match status" value="1"/>
</dbReference>
<keyword evidence="7 10" id="KW-0472">Membrane</keyword>
<dbReference type="PANTHER" id="PTHR21137:SF35">
    <property type="entry name" value="ODORANT RECEPTOR 19A-RELATED"/>
    <property type="match status" value="1"/>
</dbReference>
<evidence type="ECO:0000256" key="9">
    <source>
        <dbReference type="ARBA" id="ARBA00023224"/>
    </source>
</evidence>
<feature type="transmembrane region" description="Helical" evidence="10">
    <location>
        <begin position="61"/>
        <end position="80"/>
    </location>
</feature>
<accession>A0AAV2NDG9</accession>
<evidence type="ECO:0000256" key="10">
    <source>
        <dbReference type="RuleBase" id="RU351113"/>
    </source>
</evidence>
<name>A0AAV2NDG9_9HYME</name>
<evidence type="ECO:0000256" key="4">
    <source>
        <dbReference type="ARBA" id="ARBA00022692"/>
    </source>
</evidence>
<keyword evidence="4 10" id="KW-0812">Transmembrane</keyword>
<evidence type="ECO:0000313" key="11">
    <source>
        <dbReference type="EMBL" id="CAL1677745.1"/>
    </source>
</evidence>
<feature type="transmembrane region" description="Helical" evidence="10">
    <location>
        <begin position="128"/>
        <end position="147"/>
    </location>
</feature>